<sequence length="86" mass="9723">MAKRKGPFKLFPNGKDPRYAQLTPSELAEFTIRQQALNLARIEYTMLEESYIAWTKGIKEKYGLTAQFDIDLSDGTLTPKEAVPNG</sequence>
<name>A0A0F9K2Q4_9ZZZZ</name>
<gene>
    <name evidence="1" type="ORF">LCGC14_1686200</name>
</gene>
<organism evidence="1">
    <name type="scientific">marine sediment metagenome</name>
    <dbReference type="NCBI Taxonomy" id="412755"/>
    <lineage>
        <taxon>unclassified sequences</taxon>
        <taxon>metagenomes</taxon>
        <taxon>ecological metagenomes</taxon>
    </lineage>
</organism>
<dbReference type="EMBL" id="LAZR01014683">
    <property type="protein sequence ID" value="KKM16403.1"/>
    <property type="molecule type" value="Genomic_DNA"/>
</dbReference>
<dbReference type="AlphaFoldDB" id="A0A0F9K2Q4"/>
<protein>
    <submittedName>
        <fullName evidence="1">Uncharacterized protein</fullName>
    </submittedName>
</protein>
<evidence type="ECO:0000313" key="1">
    <source>
        <dbReference type="EMBL" id="KKM16403.1"/>
    </source>
</evidence>
<proteinExistence type="predicted"/>
<accession>A0A0F9K2Q4</accession>
<reference evidence="1" key="1">
    <citation type="journal article" date="2015" name="Nature">
        <title>Complex archaea that bridge the gap between prokaryotes and eukaryotes.</title>
        <authorList>
            <person name="Spang A."/>
            <person name="Saw J.H."/>
            <person name="Jorgensen S.L."/>
            <person name="Zaremba-Niedzwiedzka K."/>
            <person name="Martijn J."/>
            <person name="Lind A.E."/>
            <person name="van Eijk R."/>
            <person name="Schleper C."/>
            <person name="Guy L."/>
            <person name="Ettema T.J."/>
        </authorList>
    </citation>
    <scope>NUCLEOTIDE SEQUENCE</scope>
</reference>
<comment type="caution">
    <text evidence="1">The sequence shown here is derived from an EMBL/GenBank/DDBJ whole genome shotgun (WGS) entry which is preliminary data.</text>
</comment>